<evidence type="ECO:0000256" key="3">
    <source>
        <dbReference type="ARBA" id="ARBA00022806"/>
    </source>
</evidence>
<dbReference type="PANTHER" id="PTHR45766">
    <property type="entry name" value="DNA ANNEALING HELICASE AND ENDONUCLEASE ZRANB3 FAMILY MEMBER"/>
    <property type="match status" value="1"/>
</dbReference>
<comment type="caution">
    <text evidence="8">The sequence shown here is derived from an EMBL/GenBank/DDBJ whole genome shotgun (WGS) entry which is preliminary data.</text>
</comment>
<dbReference type="SMART" id="SM00487">
    <property type="entry name" value="DEXDc"/>
    <property type="match status" value="1"/>
</dbReference>
<dbReference type="Gene3D" id="3.40.50.10810">
    <property type="entry name" value="Tandem AAA-ATPase domain"/>
    <property type="match status" value="1"/>
</dbReference>
<dbReference type="PANTHER" id="PTHR45766:SF6">
    <property type="entry name" value="SWI_SNF-RELATED MATRIX-ASSOCIATED ACTIN-DEPENDENT REGULATOR OF CHROMATIN SUBFAMILY A-LIKE PROTEIN 1"/>
    <property type="match status" value="1"/>
</dbReference>
<organism evidence="8 9">
    <name type="scientific">Aphanocapsa feldmannii 277cV</name>
    <dbReference type="NCBI Taxonomy" id="2507553"/>
    <lineage>
        <taxon>Bacteria</taxon>
        <taxon>Bacillati</taxon>
        <taxon>Cyanobacteriota</taxon>
        <taxon>Cyanophyceae</taxon>
        <taxon>Oscillatoriophycideae</taxon>
        <taxon>Chroococcales</taxon>
        <taxon>Microcystaceae</taxon>
        <taxon>Aphanocapsa</taxon>
    </lineage>
</organism>
<evidence type="ECO:0000313" key="8">
    <source>
        <dbReference type="EMBL" id="TGG91406.1"/>
    </source>
</evidence>
<dbReference type="CDD" id="cd18793">
    <property type="entry name" value="SF2_C_SNF"/>
    <property type="match status" value="1"/>
</dbReference>
<dbReference type="Gene3D" id="3.40.50.300">
    <property type="entry name" value="P-loop containing nucleotide triphosphate hydrolases"/>
    <property type="match status" value="1"/>
</dbReference>
<evidence type="ECO:0000259" key="7">
    <source>
        <dbReference type="PROSITE" id="PS51194"/>
    </source>
</evidence>
<dbReference type="Proteomes" id="UP000317990">
    <property type="component" value="Unassembled WGS sequence"/>
</dbReference>
<name>A0A524RM94_9CHRO</name>
<dbReference type="InterPro" id="IPR001650">
    <property type="entry name" value="Helicase_C-like"/>
</dbReference>
<feature type="coiled-coil region" evidence="5">
    <location>
        <begin position="1004"/>
        <end position="1056"/>
    </location>
</feature>
<dbReference type="AlphaFoldDB" id="A0A524RM94"/>
<keyword evidence="5" id="KW-0175">Coiled coil</keyword>
<reference evidence="8 9" key="1">
    <citation type="journal article" date="2019" name="mSystems">
        <title>Life at home and on the roam: Genomic adaptions reflect the dual lifestyle of an intracellular, facultative symbiont.</title>
        <authorList>
            <person name="Burgsdorf I."/>
        </authorList>
    </citation>
    <scope>NUCLEOTIDE SEQUENCE [LARGE SCALE GENOMIC DNA]</scope>
    <source>
        <strain evidence="8">277cV</strain>
    </source>
</reference>
<dbReference type="GO" id="GO:0016787">
    <property type="term" value="F:hydrolase activity"/>
    <property type="evidence" value="ECO:0007669"/>
    <property type="project" value="UniProtKB-KW"/>
</dbReference>
<dbReference type="SUPFAM" id="SSF52540">
    <property type="entry name" value="P-loop containing nucleoside triphosphate hydrolases"/>
    <property type="match status" value="2"/>
</dbReference>
<dbReference type="Pfam" id="PF00271">
    <property type="entry name" value="Helicase_C"/>
    <property type="match status" value="1"/>
</dbReference>
<dbReference type="GO" id="GO:0004386">
    <property type="term" value="F:helicase activity"/>
    <property type="evidence" value="ECO:0007669"/>
    <property type="project" value="UniProtKB-KW"/>
</dbReference>
<evidence type="ECO:0000313" key="9">
    <source>
        <dbReference type="Proteomes" id="UP000317990"/>
    </source>
</evidence>
<dbReference type="InterPro" id="IPR027417">
    <property type="entry name" value="P-loop_NTPase"/>
</dbReference>
<dbReference type="InterPro" id="IPR000330">
    <property type="entry name" value="SNF2_N"/>
</dbReference>
<dbReference type="PROSITE" id="PS51194">
    <property type="entry name" value="HELICASE_CTER"/>
    <property type="match status" value="1"/>
</dbReference>
<dbReference type="InterPro" id="IPR038718">
    <property type="entry name" value="SNF2-like_sf"/>
</dbReference>
<dbReference type="PROSITE" id="PS51192">
    <property type="entry name" value="HELICASE_ATP_BIND_1"/>
    <property type="match status" value="1"/>
</dbReference>
<gene>
    <name evidence="8" type="ORF">ERJ67_07960</name>
</gene>
<dbReference type="NCBIfam" id="NF038317">
    <property type="entry name" value="DISARM_DrmD"/>
    <property type="match status" value="1"/>
</dbReference>
<feature type="domain" description="Helicase ATP-binding" evidence="6">
    <location>
        <begin position="126"/>
        <end position="308"/>
    </location>
</feature>
<keyword evidence="1" id="KW-0547">Nucleotide-binding</keyword>
<dbReference type="CDD" id="cd18011">
    <property type="entry name" value="DEXDc_RapA"/>
    <property type="match status" value="1"/>
</dbReference>
<keyword evidence="4" id="KW-0067">ATP-binding</keyword>
<evidence type="ECO:0000259" key="6">
    <source>
        <dbReference type="PROSITE" id="PS51192"/>
    </source>
</evidence>
<dbReference type="GO" id="GO:0005524">
    <property type="term" value="F:ATP binding"/>
    <property type="evidence" value="ECO:0007669"/>
    <property type="project" value="UniProtKB-KW"/>
</dbReference>
<keyword evidence="2" id="KW-0378">Hydrolase</keyword>
<sequence>MTTSASDNRLAPGCVVHCRSHRYLVEDVERPELEGGDTIVRMACLDDDANGQQLEVFWEREVDARVLAASTWQTVGQRGFDDAQVFSSYLHTLRWNCVTSTDPGLFQAPLRAGIEVKPYQLEPLRKALRMPRVNLFIADDVGLGKTIEAGLILRELLLRQKVHRVVVVAPPSVVLQWQEEMQARFGLDIAVMNRRYVAGIRRDRGWGINPWTTHSRFILSQALLRDEAYAGPLRDWLAMNQGKQSLLILDEAHNAAPASGRRYAIDSRLTRSIRELASLFEHKLFLSATPHNGHSNSFSALLEILDPTRFCRGVNVRKQDLERVLVRRLKEDLRQIGVDLPKRNVNAVVLNQLPPETPELQLAELLQQYRSSRNHRLAQASPRQRASEQLVITNLQKRLLSSIEAFHCTLGVHIASLEQRQDQQRKRNVDPRHLDLLLAGIDGDDERAELDEAALIEEEQDQHRQALRSALAVQPQEWELLQRMRAISSNARYTADARIAWLQQWLKDHLCPELGRDGAQWQGERLLIFTEYADTKRWLETRLRELVAGSDRDEERLATFHGGIGDERREALKRSFNSPPAEDPLRILIATDAAREGVNLQNHCRHLVHFDVPWNPGRMEQRNGRIDRTLQRAREVYCHYFVLPQRPEDNVLQRLVEKTETIKQELGCLPTLVLRKLDDLLAKGIDPTALQSTLQAIDGVNRDEAFKRTQHLIGEELEDSRERSGQLREQVRILEGYLRRSEDWLHFSSGLFRDALDTSLGLQDRHNGSQQQLRLMPLDPEATANDPDRARWKFPDVEQLPGGEARWGDVLDTLRAPRQPGQNLWEWRCQCPPQPVVFKDPQVVNADRVHLHLEHPLVKRLLNSFLSRGFQTDALQRASVLGTDDDTAKLILLARLSLYGHGAARLHDEVLALVAEWDPADPARRLRVLNKKKSDQALVDLEQSLLQRLELPIDRHDQLQRHLANDVEQLLPRLDQLVEATSGKAQERLGRRADEEAATFVRVLAEQRERISNTKRRIDSSTDQLVLDFGNHKAEWKQLKQNREYWERRLQRIEQELQSEPALIRRTFEVATAPRVEPAGAIYLWPVAGGR</sequence>
<accession>A0A524RM94</accession>
<dbReference type="Pfam" id="PF00176">
    <property type="entry name" value="SNF2-rel_dom"/>
    <property type="match status" value="1"/>
</dbReference>
<dbReference type="InterPro" id="IPR014001">
    <property type="entry name" value="Helicase_ATP-bd"/>
</dbReference>
<evidence type="ECO:0000256" key="5">
    <source>
        <dbReference type="SAM" id="Coils"/>
    </source>
</evidence>
<dbReference type="InterPro" id="IPR057342">
    <property type="entry name" value="DEXDc_RapA"/>
</dbReference>
<dbReference type="InterPro" id="IPR049730">
    <property type="entry name" value="SNF2/RAD54-like_C"/>
</dbReference>
<keyword evidence="3 8" id="KW-0347">Helicase</keyword>
<evidence type="ECO:0000256" key="1">
    <source>
        <dbReference type="ARBA" id="ARBA00022741"/>
    </source>
</evidence>
<dbReference type="SMART" id="SM00490">
    <property type="entry name" value="HELICc"/>
    <property type="match status" value="1"/>
</dbReference>
<evidence type="ECO:0000256" key="4">
    <source>
        <dbReference type="ARBA" id="ARBA00022840"/>
    </source>
</evidence>
<protein>
    <submittedName>
        <fullName evidence="8">Helicase</fullName>
    </submittedName>
</protein>
<dbReference type="EMBL" id="SRMO01000078">
    <property type="protein sequence ID" value="TGG91406.1"/>
    <property type="molecule type" value="Genomic_DNA"/>
</dbReference>
<proteinExistence type="predicted"/>
<feature type="domain" description="Helicase C-terminal" evidence="7">
    <location>
        <begin position="513"/>
        <end position="677"/>
    </location>
</feature>
<evidence type="ECO:0000256" key="2">
    <source>
        <dbReference type="ARBA" id="ARBA00022801"/>
    </source>
</evidence>